<protein>
    <submittedName>
        <fullName evidence="2">Uncharacterized protein</fullName>
    </submittedName>
</protein>
<name>A0A422NI46_TRYRA</name>
<feature type="compositionally biased region" description="Basic and acidic residues" evidence="1">
    <location>
        <begin position="94"/>
        <end position="113"/>
    </location>
</feature>
<feature type="compositionally biased region" description="Polar residues" evidence="1">
    <location>
        <begin position="69"/>
        <end position="91"/>
    </location>
</feature>
<feature type="region of interest" description="Disordered" evidence="1">
    <location>
        <begin position="18"/>
        <end position="115"/>
    </location>
</feature>
<feature type="compositionally biased region" description="Polar residues" evidence="1">
    <location>
        <begin position="169"/>
        <end position="187"/>
    </location>
</feature>
<evidence type="ECO:0000256" key="1">
    <source>
        <dbReference type="SAM" id="MobiDB-lite"/>
    </source>
</evidence>
<feature type="compositionally biased region" description="Basic and acidic residues" evidence="1">
    <location>
        <begin position="208"/>
        <end position="224"/>
    </location>
</feature>
<dbReference type="RefSeq" id="XP_029238512.1">
    <property type="nucleotide sequence ID" value="XM_029381628.1"/>
</dbReference>
<evidence type="ECO:0000313" key="3">
    <source>
        <dbReference type="Proteomes" id="UP000283634"/>
    </source>
</evidence>
<dbReference type="OrthoDB" id="246818at2759"/>
<dbReference type="EMBL" id="MKGL01000142">
    <property type="protein sequence ID" value="RNF05150.1"/>
    <property type="molecule type" value="Genomic_DNA"/>
</dbReference>
<comment type="caution">
    <text evidence="2">The sequence shown here is derived from an EMBL/GenBank/DDBJ whole genome shotgun (WGS) entry which is preliminary data.</text>
</comment>
<evidence type="ECO:0000313" key="2">
    <source>
        <dbReference type="EMBL" id="RNF05150.1"/>
    </source>
</evidence>
<gene>
    <name evidence="2" type="ORF">TraAM80_04710</name>
</gene>
<sequence>MDANARLKLVALTPPFTRPNATVPAASTTARQNSSSYKTNGGVDTAAQESDSNIGSWRRARDAVARKLSPSTENVSSKGITSTGGASSSVSKPVEQRSHIREEGNLGPMDERNAPCSAGARTSIIAKESKDYFSRAPASTGQSLRGNMDKGMPLNFNGTVRSVEEKNAAKSSSAGRWNLTTDSSRGNGENERESSGFTAHGRPFSRIRSGENVRGDDRDIHPSTREVLGGGRGVPQTLNGDRGYDRNENVHSLRQGQISQRQSSPGTSYAASRAIAFRARSQPGSHFRSKPLENEDLMRFLGAYGTPPRRATTFSQLQQMDNQPRDLKKALIPSYFPHSMAHRSLYATTPPSNKYHIFEEPEYDHDEGSKLLEDELSSLLSGLEVYQKRLERAALVVSLERQRRRRY</sequence>
<dbReference type="Proteomes" id="UP000283634">
    <property type="component" value="Unassembled WGS sequence"/>
</dbReference>
<reference evidence="2 3" key="1">
    <citation type="journal article" date="2018" name="BMC Genomics">
        <title>Genomic comparison of Trypanosoma conorhini and Trypanosoma rangeli to Trypanosoma cruzi strains of high and low virulence.</title>
        <authorList>
            <person name="Bradwell K.R."/>
            <person name="Koparde V.N."/>
            <person name="Matveyev A.V."/>
            <person name="Serrano M.G."/>
            <person name="Alves J.M."/>
            <person name="Parikh H."/>
            <person name="Huang B."/>
            <person name="Lee V."/>
            <person name="Espinosa-Alvarez O."/>
            <person name="Ortiz P.A."/>
            <person name="Costa-Martins A.G."/>
            <person name="Teixeira M.M."/>
            <person name="Buck G.A."/>
        </authorList>
    </citation>
    <scope>NUCLEOTIDE SEQUENCE [LARGE SCALE GENOMIC DNA]</scope>
    <source>
        <strain evidence="2 3">AM80</strain>
    </source>
</reference>
<feature type="compositionally biased region" description="Polar residues" evidence="1">
    <location>
        <begin position="25"/>
        <end position="39"/>
    </location>
</feature>
<accession>A0A422NI46</accession>
<dbReference type="AlphaFoldDB" id="A0A422NI46"/>
<proteinExistence type="predicted"/>
<keyword evidence="3" id="KW-1185">Reference proteome</keyword>
<dbReference type="GeneID" id="40328643"/>
<dbReference type="OMA" id="YHIFEEP"/>
<organism evidence="2 3">
    <name type="scientific">Trypanosoma rangeli</name>
    <dbReference type="NCBI Taxonomy" id="5698"/>
    <lineage>
        <taxon>Eukaryota</taxon>
        <taxon>Discoba</taxon>
        <taxon>Euglenozoa</taxon>
        <taxon>Kinetoplastea</taxon>
        <taxon>Metakinetoplastina</taxon>
        <taxon>Trypanosomatida</taxon>
        <taxon>Trypanosomatidae</taxon>
        <taxon>Trypanosoma</taxon>
        <taxon>Herpetosoma</taxon>
    </lineage>
</organism>
<feature type="region of interest" description="Disordered" evidence="1">
    <location>
        <begin position="164"/>
        <end position="247"/>
    </location>
</feature>